<evidence type="ECO:0000313" key="3">
    <source>
        <dbReference type="EMBL" id="ANV78901.1"/>
    </source>
</evidence>
<feature type="transmembrane region" description="Helical" evidence="1">
    <location>
        <begin position="120"/>
        <end position="140"/>
    </location>
</feature>
<evidence type="ECO:0000313" key="2">
    <source>
        <dbReference type="EMBL" id="ANV78790.1"/>
    </source>
</evidence>
<dbReference type="EMBL" id="KP211801">
    <property type="protein sequence ID" value="ANV78790.1"/>
    <property type="molecule type" value="Genomic_DNA"/>
</dbReference>
<feature type="transmembrane region" description="Helical" evidence="1">
    <location>
        <begin position="90"/>
        <end position="108"/>
    </location>
</feature>
<name>A0A1B1T939_9ARCH</name>
<keyword evidence="1" id="KW-0812">Transmembrane</keyword>
<proteinExistence type="predicted"/>
<feature type="transmembrane region" description="Helical" evidence="1">
    <location>
        <begin position="61"/>
        <end position="83"/>
    </location>
</feature>
<organism evidence="2">
    <name type="scientific">uncultured Poseidoniia archaeon</name>
    <dbReference type="NCBI Taxonomy" id="1697135"/>
    <lineage>
        <taxon>Archaea</taxon>
        <taxon>Methanobacteriati</taxon>
        <taxon>Thermoplasmatota</taxon>
        <taxon>Candidatus Poseidoniia</taxon>
        <taxon>environmental samples</taxon>
    </lineage>
</organism>
<dbReference type="AlphaFoldDB" id="A0A1B1T939"/>
<protein>
    <submittedName>
        <fullName evidence="2">Uncharacterized protein</fullName>
    </submittedName>
</protein>
<dbReference type="EMBL" id="KP211803">
    <property type="protein sequence ID" value="ANV78901.1"/>
    <property type="molecule type" value="Genomic_DNA"/>
</dbReference>
<reference evidence="2" key="2">
    <citation type="journal article" date="2015" name="ISME J.">
        <title>A new class of marine Euryarchaeota group II from the Mediterranean deep chlorophyll maximum.</title>
        <authorList>
            <person name="Martin-Cuadrado A.B."/>
            <person name="Garcia-Heredia I."/>
            <person name="Molto A.G."/>
            <person name="Lopez-Ubeda R."/>
            <person name="Kimes N."/>
            <person name="Lopez-Garcia P."/>
            <person name="Moreira D."/>
            <person name="Rodriguez-Valera F."/>
        </authorList>
    </citation>
    <scope>NUCLEOTIDE SEQUENCE</scope>
</reference>
<accession>A0A1B1T939</accession>
<reference evidence="3" key="1">
    <citation type="submission" date="2014-11" db="EMBL/GenBank/DDBJ databases">
        <authorList>
            <person name="Zhu J."/>
            <person name="Qi W."/>
            <person name="Song R."/>
        </authorList>
    </citation>
    <scope>NUCLEOTIDE SEQUENCE</scope>
</reference>
<reference evidence="2" key="3">
    <citation type="submission" date="2015-12" db="EMBL/GenBank/DDBJ databases">
        <authorList>
            <person name="Shamseldin A."/>
            <person name="Moawad H."/>
            <person name="Abd El-Rahim W.M."/>
            <person name="Sadowsky M.J."/>
        </authorList>
    </citation>
    <scope>NUCLEOTIDE SEQUENCE</scope>
</reference>
<evidence type="ECO:0000256" key="1">
    <source>
        <dbReference type="SAM" id="Phobius"/>
    </source>
</evidence>
<keyword evidence="1" id="KW-1133">Transmembrane helix</keyword>
<keyword evidence="1" id="KW-0472">Membrane</keyword>
<sequence>MDQKKIFNPKIWLTLFAVAHTFAFALWALMAGFATDAEVVEWLIEDGLPTDQIIVDEMRSAMFFLGVMAISIVPPFIGTAFLLKGRPQAIMTLVCGGTMTMMWLLSIYGDVVVEGGGFSADYLLGAIFAGSILYSGYLHLEDEGHIAD</sequence>